<keyword evidence="1" id="KW-0732">Signal</keyword>
<dbReference type="OrthoDB" id="3545495at2759"/>
<evidence type="ECO:0000313" key="2">
    <source>
        <dbReference type="EMBL" id="TGO15589.1"/>
    </source>
</evidence>
<gene>
    <name evidence="2" type="ORF">BTUL_0038g00180</name>
</gene>
<dbReference type="AlphaFoldDB" id="A0A4Z1EVX8"/>
<feature type="signal peptide" evidence="1">
    <location>
        <begin position="1"/>
        <end position="19"/>
    </location>
</feature>
<dbReference type="EMBL" id="PQXH01000038">
    <property type="protein sequence ID" value="TGO15589.1"/>
    <property type="molecule type" value="Genomic_DNA"/>
</dbReference>
<protein>
    <submittedName>
        <fullName evidence="2">Uncharacterized protein</fullName>
    </submittedName>
</protein>
<name>A0A4Z1EVX8_9HELO</name>
<sequence length="172" mass="19599">MKNVIINFIICFLASIAIADTHNVTLVEGIKLFEFLPQGAPIDLDQSGIVFRQVWSPFKWQLDLFCDPDKLSNDIICYWNTCSTKSPISTQPIRKDFVFELESEAKFRQVDLEPLYESSKFNIIEVNPLILSAGDAEVFEMAKKLGLPSVPFSGEVNCVREYGQEPVLWCER</sequence>
<accession>A0A4Z1EVX8</accession>
<reference evidence="2 3" key="1">
    <citation type="submission" date="2017-12" db="EMBL/GenBank/DDBJ databases">
        <title>Comparative genomics of Botrytis spp.</title>
        <authorList>
            <person name="Valero-Jimenez C.A."/>
            <person name="Tapia P."/>
            <person name="Veloso J."/>
            <person name="Silva-Moreno E."/>
            <person name="Staats M."/>
            <person name="Valdes J.H."/>
            <person name="Van Kan J.A.L."/>
        </authorList>
    </citation>
    <scope>NUCLEOTIDE SEQUENCE [LARGE SCALE GENOMIC DNA]</scope>
    <source>
        <strain evidence="2 3">Bt9001</strain>
    </source>
</reference>
<feature type="chain" id="PRO_5021187316" evidence="1">
    <location>
        <begin position="20"/>
        <end position="172"/>
    </location>
</feature>
<proteinExistence type="predicted"/>
<keyword evidence="3" id="KW-1185">Reference proteome</keyword>
<comment type="caution">
    <text evidence="2">The sequence shown here is derived from an EMBL/GenBank/DDBJ whole genome shotgun (WGS) entry which is preliminary data.</text>
</comment>
<dbReference type="Proteomes" id="UP000297777">
    <property type="component" value="Unassembled WGS sequence"/>
</dbReference>
<evidence type="ECO:0000256" key="1">
    <source>
        <dbReference type="SAM" id="SignalP"/>
    </source>
</evidence>
<evidence type="ECO:0000313" key="3">
    <source>
        <dbReference type="Proteomes" id="UP000297777"/>
    </source>
</evidence>
<organism evidence="2 3">
    <name type="scientific">Botrytis tulipae</name>
    <dbReference type="NCBI Taxonomy" id="87230"/>
    <lineage>
        <taxon>Eukaryota</taxon>
        <taxon>Fungi</taxon>
        <taxon>Dikarya</taxon>
        <taxon>Ascomycota</taxon>
        <taxon>Pezizomycotina</taxon>
        <taxon>Leotiomycetes</taxon>
        <taxon>Helotiales</taxon>
        <taxon>Sclerotiniaceae</taxon>
        <taxon>Botrytis</taxon>
    </lineage>
</organism>